<reference evidence="1 2" key="1">
    <citation type="submission" date="2024-04" db="EMBL/GenBank/DDBJ databases">
        <authorList>
            <person name="Rising A."/>
            <person name="Reimegard J."/>
            <person name="Sonavane S."/>
            <person name="Akerstrom W."/>
            <person name="Nylinder S."/>
            <person name="Hedman E."/>
            <person name="Kallberg Y."/>
        </authorList>
    </citation>
    <scope>NUCLEOTIDE SEQUENCE [LARGE SCALE GENOMIC DNA]</scope>
</reference>
<dbReference type="Proteomes" id="UP001497382">
    <property type="component" value="Unassembled WGS sequence"/>
</dbReference>
<evidence type="ECO:0008006" key="3">
    <source>
        <dbReference type="Google" id="ProtNLM"/>
    </source>
</evidence>
<proteinExistence type="predicted"/>
<organism evidence="1 2">
    <name type="scientific">Larinioides sclopetarius</name>
    <dbReference type="NCBI Taxonomy" id="280406"/>
    <lineage>
        <taxon>Eukaryota</taxon>
        <taxon>Metazoa</taxon>
        <taxon>Ecdysozoa</taxon>
        <taxon>Arthropoda</taxon>
        <taxon>Chelicerata</taxon>
        <taxon>Arachnida</taxon>
        <taxon>Araneae</taxon>
        <taxon>Araneomorphae</taxon>
        <taxon>Entelegynae</taxon>
        <taxon>Araneoidea</taxon>
        <taxon>Araneidae</taxon>
        <taxon>Larinioides</taxon>
    </lineage>
</organism>
<dbReference type="AlphaFoldDB" id="A0AAV2A1U4"/>
<sequence>MNLTNLRRIAERFETTGTLGVQPGRGRKGIKQEQVEGLLEKHCVSRTCSRDHSRLTGAIKNSSEIYFSCRAHFQGVGVLKQGQTAVERRIFSKRANGAARPCKPRLE</sequence>
<evidence type="ECO:0000313" key="1">
    <source>
        <dbReference type="EMBL" id="CAL1276960.1"/>
    </source>
</evidence>
<name>A0AAV2A1U4_9ARAC</name>
<protein>
    <recommendedName>
        <fullName evidence="3">Ribosomal protein S13</fullName>
    </recommendedName>
</protein>
<accession>A0AAV2A1U4</accession>
<keyword evidence="2" id="KW-1185">Reference proteome</keyword>
<comment type="caution">
    <text evidence="1">The sequence shown here is derived from an EMBL/GenBank/DDBJ whole genome shotgun (WGS) entry which is preliminary data.</text>
</comment>
<evidence type="ECO:0000313" key="2">
    <source>
        <dbReference type="Proteomes" id="UP001497382"/>
    </source>
</evidence>
<gene>
    <name evidence="1" type="ORF">LARSCL_LOCUS8936</name>
</gene>
<dbReference type="EMBL" id="CAXIEN010000098">
    <property type="protein sequence ID" value="CAL1276960.1"/>
    <property type="molecule type" value="Genomic_DNA"/>
</dbReference>